<dbReference type="EMBL" id="MK071980">
    <property type="protein sequence ID" value="AYV75554.1"/>
    <property type="molecule type" value="Genomic_DNA"/>
</dbReference>
<accession>A0A3G4ZMB7</accession>
<name>A0A3G4ZMB7_9VIRU</name>
<proteinExistence type="predicted"/>
<organism evidence="1">
    <name type="scientific">Terrestrivirus sp</name>
    <dbReference type="NCBI Taxonomy" id="2487775"/>
    <lineage>
        <taxon>Viruses</taxon>
        <taxon>Varidnaviria</taxon>
        <taxon>Bamfordvirae</taxon>
        <taxon>Nucleocytoviricota</taxon>
        <taxon>Megaviricetes</taxon>
        <taxon>Imitervirales</taxon>
        <taxon>Mimiviridae</taxon>
        <taxon>Klosneuvirinae</taxon>
    </lineage>
</organism>
<protein>
    <submittedName>
        <fullName evidence="1">Uncharacterized protein</fullName>
    </submittedName>
</protein>
<evidence type="ECO:0000313" key="1">
    <source>
        <dbReference type="EMBL" id="AYV75554.1"/>
    </source>
</evidence>
<sequence>MESNICMDDAKKLLSKQSLIYTINDVNDFDTVLKDPEFLQFFLYPYRNIVEEKLKVIKSNNTYGGYLFNCHGSYNLLIIIKSKSDLNDSQNKIIHIIDMYGSDVDEELEYITNIITSSVGIVFTECWNKFKSFF</sequence>
<reference evidence="1" key="1">
    <citation type="submission" date="2018-10" db="EMBL/GenBank/DDBJ databases">
        <title>Hidden diversity of soil giant viruses.</title>
        <authorList>
            <person name="Schulz F."/>
            <person name="Alteio L."/>
            <person name="Goudeau D."/>
            <person name="Ryan E.M."/>
            <person name="Malmstrom R.R."/>
            <person name="Blanchard J."/>
            <person name="Woyke T."/>
        </authorList>
    </citation>
    <scope>NUCLEOTIDE SEQUENCE</scope>
    <source>
        <strain evidence="1">TEV1</strain>
    </source>
</reference>
<gene>
    <name evidence="1" type="ORF">Terrestrivirus2_62</name>
</gene>